<feature type="compositionally biased region" description="Low complexity" evidence="2">
    <location>
        <begin position="84"/>
        <end position="107"/>
    </location>
</feature>
<gene>
    <name evidence="6" type="ORF">TSTA_041420</name>
</gene>
<comment type="catalytic activity">
    <reaction evidence="1">
        <text>ATP + H2O = ADP + phosphate + H(+)</text>
        <dbReference type="Rhea" id="RHEA:13065"/>
        <dbReference type="ChEBI" id="CHEBI:15377"/>
        <dbReference type="ChEBI" id="CHEBI:15378"/>
        <dbReference type="ChEBI" id="CHEBI:30616"/>
        <dbReference type="ChEBI" id="CHEBI:43474"/>
        <dbReference type="ChEBI" id="CHEBI:456216"/>
        <dbReference type="EC" id="5.6.2.3"/>
    </reaction>
</comment>
<keyword evidence="1" id="KW-0378">Hydrolase</keyword>
<evidence type="ECO:0000259" key="3">
    <source>
        <dbReference type="Pfam" id="PF05970"/>
    </source>
</evidence>
<dbReference type="HOGENOM" id="CLU_001613_8_1_1"/>
<dbReference type="CDD" id="cd18809">
    <property type="entry name" value="SF1_C_RecD"/>
    <property type="match status" value="1"/>
</dbReference>
<name>B8MJ75_TALSN</name>
<feature type="domain" description="Helitron helicase-like" evidence="4">
    <location>
        <begin position="613"/>
        <end position="808"/>
    </location>
</feature>
<dbReference type="GO" id="GO:0043139">
    <property type="term" value="F:5'-3' DNA helicase activity"/>
    <property type="evidence" value="ECO:0007669"/>
    <property type="project" value="UniProtKB-EC"/>
</dbReference>
<dbReference type="Pfam" id="PF05970">
    <property type="entry name" value="PIF1"/>
    <property type="match status" value="1"/>
</dbReference>
<dbReference type="InParanoid" id="B8MJ75"/>
<dbReference type="Proteomes" id="UP000001745">
    <property type="component" value="Unassembled WGS sequence"/>
</dbReference>
<keyword evidence="1" id="KW-0347">Helicase</keyword>
<feature type="domain" description="DNA helicase Pif1-like DEAD-box helicase" evidence="3">
    <location>
        <begin position="1265"/>
        <end position="1490"/>
    </location>
</feature>
<keyword evidence="1" id="KW-0067">ATP-binding</keyword>
<dbReference type="InterPro" id="IPR010285">
    <property type="entry name" value="DNA_helicase_pif1-like_DEAD"/>
</dbReference>
<dbReference type="InterPro" id="IPR025476">
    <property type="entry name" value="Helitron_helicase-like"/>
</dbReference>
<feature type="domain" description="DUF6570" evidence="5">
    <location>
        <begin position="431"/>
        <end position="550"/>
    </location>
</feature>
<dbReference type="InterPro" id="IPR051055">
    <property type="entry name" value="PIF1_helicase"/>
</dbReference>
<dbReference type="PhylomeDB" id="B8MJ75"/>
<dbReference type="OrthoDB" id="4369146at2759"/>
<dbReference type="EMBL" id="EQ962657">
    <property type="protein sequence ID" value="EED14664.1"/>
    <property type="molecule type" value="Genomic_DNA"/>
</dbReference>
<dbReference type="Pfam" id="PF14214">
    <property type="entry name" value="Helitron_like_N"/>
    <property type="match status" value="1"/>
</dbReference>
<evidence type="ECO:0000313" key="6">
    <source>
        <dbReference type="EMBL" id="EED14664.1"/>
    </source>
</evidence>
<comment type="cofactor">
    <cofactor evidence="1">
        <name>Mg(2+)</name>
        <dbReference type="ChEBI" id="CHEBI:18420"/>
    </cofactor>
</comment>
<dbReference type="STRING" id="441959.B8MJ75"/>
<feature type="region of interest" description="Disordered" evidence="2">
    <location>
        <begin position="161"/>
        <end position="185"/>
    </location>
</feature>
<comment type="similarity">
    <text evidence="1">Belongs to the helicase family.</text>
</comment>
<protein>
    <recommendedName>
        <fullName evidence="1">ATP-dependent DNA helicase</fullName>
        <ecNumber evidence="1">5.6.2.3</ecNumber>
    </recommendedName>
</protein>
<reference evidence="7" key="1">
    <citation type="journal article" date="2015" name="Genome Announc.">
        <title>Genome sequence of the AIDS-associated pathogen Penicillium marneffei (ATCC18224) and its near taxonomic relative Talaromyces stipitatus (ATCC10500).</title>
        <authorList>
            <person name="Nierman W.C."/>
            <person name="Fedorova-Abrams N.D."/>
            <person name="Andrianopoulos A."/>
        </authorList>
    </citation>
    <scope>NUCLEOTIDE SEQUENCE [LARGE SCALE GENOMIC DNA]</scope>
    <source>
        <strain evidence="7">ATCC 10500 / CBS 375.48 / QM 6759 / NRRL 1006</strain>
    </source>
</reference>
<feature type="region of interest" description="Disordered" evidence="2">
    <location>
        <begin position="1776"/>
        <end position="1799"/>
    </location>
</feature>
<sequence>MAEPRQVCSSCRVEKPLHQFKSKTGNRTLKTCSACCDRVQGHRIAKRKSNEADVSEPPVEETHVPHFMRPTTASLRRLAPQRVPAQQLQQQIIENSQQVSSSSPTPSYHHRGVNSQDTPRHAEARRRQAQDQRAHRAARRAGEDVQPTQDLEAYIANQQEQDIPQSTQQPLPSTPQASQYPSTPDPLMAINTNVFSTPDPLVFVSNPPDSPALRRIASGVSATSSTPDPLAMDVSGRSTPFLGRISSFALLPYRGRSRRPSSLQSTPRRPLMSNHFVCNTCQTPRHLSRRIANGLDICEYCQDSSIPFEDQYKFCVSCQRDIPITAFFDDKSYEHAHCNPCRASSVTQAETDPSYAEERPEQDPPYVPGDPDALLQSALTETDWEYVTNFHQSLNHQQLEFCQRCCERWFNLRLNSQGICDRCIRVDKSKDIHLFSAANNLHIGQMPDLPELSQTEEMLIARVHVSVQYSGHVVNFLRDTARVYDTLPLIPQNLEVILLCPANTDADPRLQRQFINDFRVRRECITKWLAFLRSNHPGYRDITISQQAIDFLPRDSSVANDIFSQSIDPVEIDLKDVSDEVEIPEHCAVPDLIAQEDEITAIREQLQPQFNEYVKHLMRFDDYRFARHPRLRYVVFNTMMRQQANTKAGFFVKQRTAGGQEITAEQLRAAFEEDTPEGDALINSISRRSGTLRGTRPFWTNKHQQLKAMVHNLGPAHLFLTLSAADLHWDDLMKLMPRYQEWQQGTSSERIKISRENLRENPHIVANWFHIRFAAFRKELLDKKFKVKDYWYRYEWQGRGSVHVHSLYWLEDAPKSEIAQLSEPFRQAFTDFWSARISALNPQPGVMVNVGNERSPLQLAFADQRNTVQYLSQISNSVQRHTRSNSYCLRKEKGSNQVSCRFHFPHSIRNDAAVEIAPGHHFYCFYPVRNDPMMNSWNRCILMAWLANIDIAPCTGTEALLEYIAKYATKAEKKTESYSDLMKSFLPRLNEKNPFLSAVSKMMNHLIGERDWSAQEVLHLLLDLPLQASSRITITMDCRPETEQPANFANTEDADDRETLRRSLSPLDKYKKRPSIFDHVTYFTFLRTYDFGSVKNMYERSTAEKRVINYFPIYDSEKQPGDYARVKLMLHHPFRVMQDLLTIDNNSFGSYAEAYEYCKSACSHENDFYGEKLIQPDPTHEDSDDETDNEIPGSWEALARQLPHRDDATRLEDPDLLGDRTIDREMDWSSHIGSHSYIHTDFWATMKEEFPHPPTVRSSASPEDLEVQQRHLYDLVINHYEQDLTGQAPSQLLINLDGRAGTGKSHVIMLITTTLDRMARNADINTSPVMRAAPTGVAAYNINGRTLHSLFRLPIARGRMADLTPENLQAMQANLRNVKWLIIDEKSMIGLKQLYWVNLRLQQIFPTPESESARPFGGLNVILAGDFYQLPPVGQRPLYFNKKLDTMEEIHGHSLYLKFDVTVELDVIRRQDDTDQDATSFRQALENLREDNLQLADWKLLCTRVKATVSPNEIDTFKDVLLIYSKKVQVHEFNHNRLRDIGNPVLRIMATHQGLNAEKASTDDAGNLHAEIHLSIGCRIMLLENIWTDYGLVNGAFGTVLDIVWEAGTTNPRQTPPFALLVHFDSYNGPACSLVDNTPVVPIFRSKRDFMISNINCSRTQFPITVAYAMTVHKAQGITIGRAVLNITDPDFQLGLTYVALSRVKRLSGLLFEESFDYDRFVRKKPHPTMVMRKEDGHRRLEQHIDYVPLPGPLPSQPSQLFQAFLPIRTSSPLRGSSMAPHVSSQTPPGDEILEDNIA</sequence>
<feature type="region of interest" description="Disordered" evidence="2">
    <location>
        <begin position="84"/>
        <end position="148"/>
    </location>
</feature>
<feature type="compositionally biased region" description="Low complexity" evidence="2">
    <location>
        <begin position="164"/>
        <end position="179"/>
    </location>
</feature>
<feature type="region of interest" description="Disordered" evidence="2">
    <location>
        <begin position="1172"/>
        <end position="1191"/>
    </location>
</feature>
<dbReference type="RefSeq" id="XP_002484617.1">
    <property type="nucleotide sequence ID" value="XM_002484572.1"/>
</dbReference>
<dbReference type="InterPro" id="IPR027417">
    <property type="entry name" value="P-loop_NTPase"/>
</dbReference>
<evidence type="ECO:0000256" key="2">
    <source>
        <dbReference type="SAM" id="MobiDB-lite"/>
    </source>
</evidence>
<evidence type="ECO:0000256" key="1">
    <source>
        <dbReference type="RuleBase" id="RU363044"/>
    </source>
</evidence>
<dbReference type="GO" id="GO:0000723">
    <property type="term" value="P:telomere maintenance"/>
    <property type="evidence" value="ECO:0007669"/>
    <property type="project" value="InterPro"/>
</dbReference>
<keyword evidence="1" id="KW-0233">DNA recombination</keyword>
<dbReference type="GO" id="GO:0006281">
    <property type="term" value="P:DNA repair"/>
    <property type="evidence" value="ECO:0007669"/>
    <property type="project" value="UniProtKB-KW"/>
</dbReference>
<dbReference type="PANTHER" id="PTHR47642">
    <property type="entry name" value="ATP-DEPENDENT DNA HELICASE"/>
    <property type="match status" value="1"/>
</dbReference>
<dbReference type="GO" id="GO:0006310">
    <property type="term" value="P:DNA recombination"/>
    <property type="evidence" value="ECO:0007669"/>
    <property type="project" value="UniProtKB-KW"/>
</dbReference>
<proteinExistence type="inferred from homology"/>
<evidence type="ECO:0000313" key="7">
    <source>
        <dbReference type="Proteomes" id="UP000001745"/>
    </source>
</evidence>
<dbReference type="VEuPathDB" id="FungiDB:TSTA_041420"/>
<dbReference type="SUPFAM" id="SSF52540">
    <property type="entry name" value="P-loop containing nucleoside triphosphate hydrolases"/>
    <property type="match status" value="2"/>
</dbReference>
<dbReference type="InterPro" id="IPR046700">
    <property type="entry name" value="DUF6570"/>
</dbReference>
<evidence type="ECO:0000259" key="5">
    <source>
        <dbReference type="Pfam" id="PF20209"/>
    </source>
</evidence>
<organism evidence="6 7">
    <name type="scientific">Talaromyces stipitatus (strain ATCC 10500 / CBS 375.48 / QM 6759 / NRRL 1006)</name>
    <name type="common">Penicillium stipitatum</name>
    <dbReference type="NCBI Taxonomy" id="441959"/>
    <lineage>
        <taxon>Eukaryota</taxon>
        <taxon>Fungi</taxon>
        <taxon>Dikarya</taxon>
        <taxon>Ascomycota</taxon>
        <taxon>Pezizomycotina</taxon>
        <taxon>Eurotiomycetes</taxon>
        <taxon>Eurotiomycetidae</taxon>
        <taxon>Eurotiales</taxon>
        <taxon>Trichocomaceae</taxon>
        <taxon>Talaromyces</taxon>
        <taxon>Talaromyces sect. Talaromyces</taxon>
    </lineage>
</organism>
<keyword evidence="1" id="KW-0227">DNA damage</keyword>
<dbReference type="OMA" id="IKAGPTF"/>
<accession>B8MJ75</accession>
<dbReference type="Pfam" id="PF20209">
    <property type="entry name" value="DUF6570"/>
    <property type="match status" value="1"/>
</dbReference>
<keyword evidence="1" id="KW-0234">DNA repair</keyword>
<keyword evidence="1" id="KW-0547">Nucleotide-binding</keyword>
<dbReference type="GO" id="GO:0016887">
    <property type="term" value="F:ATP hydrolysis activity"/>
    <property type="evidence" value="ECO:0007669"/>
    <property type="project" value="RHEA"/>
</dbReference>
<feature type="compositionally biased region" description="Basic and acidic residues" evidence="2">
    <location>
        <begin position="118"/>
        <end position="134"/>
    </location>
</feature>
<feature type="region of interest" description="Disordered" evidence="2">
    <location>
        <begin position="45"/>
        <end position="64"/>
    </location>
</feature>
<dbReference type="Gene3D" id="3.40.50.300">
    <property type="entry name" value="P-loop containing nucleotide triphosphate hydrolases"/>
    <property type="match status" value="2"/>
</dbReference>
<evidence type="ECO:0000259" key="4">
    <source>
        <dbReference type="Pfam" id="PF14214"/>
    </source>
</evidence>
<keyword evidence="7" id="KW-1185">Reference proteome</keyword>
<feature type="region of interest" description="Disordered" evidence="2">
    <location>
        <begin position="349"/>
        <end position="368"/>
    </location>
</feature>
<dbReference type="GeneID" id="8109727"/>
<dbReference type="EC" id="5.6.2.3" evidence="1"/>
<dbReference type="eggNOG" id="KOG0987">
    <property type="taxonomic scope" value="Eukaryota"/>
</dbReference>
<dbReference type="GO" id="GO:0005524">
    <property type="term" value="F:ATP binding"/>
    <property type="evidence" value="ECO:0007669"/>
    <property type="project" value="UniProtKB-KW"/>
</dbReference>